<gene>
    <name evidence="5" type="ORF">GBAR_LOCUS27753</name>
</gene>
<evidence type="ECO:0000313" key="5">
    <source>
        <dbReference type="EMBL" id="CAI8050560.1"/>
    </source>
</evidence>
<comment type="caution">
    <text evidence="5">The sequence shown here is derived from an EMBL/GenBank/DDBJ whole genome shotgun (WGS) entry which is preliminary data.</text>
</comment>
<keyword evidence="3" id="KW-0949">S-adenosyl-L-methionine</keyword>
<proteinExistence type="predicted"/>
<name>A0AA35XGG5_GEOBA</name>
<feature type="region of interest" description="Disordered" evidence="4">
    <location>
        <begin position="1"/>
        <end position="26"/>
    </location>
</feature>
<feature type="compositionally biased region" description="Low complexity" evidence="4">
    <location>
        <begin position="1"/>
        <end position="12"/>
    </location>
</feature>
<evidence type="ECO:0000256" key="4">
    <source>
        <dbReference type="SAM" id="MobiDB-lite"/>
    </source>
</evidence>
<dbReference type="Proteomes" id="UP001174909">
    <property type="component" value="Unassembled WGS sequence"/>
</dbReference>
<dbReference type="GO" id="GO:0008757">
    <property type="term" value="F:S-adenosylmethionine-dependent methyltransferase activity"/>
    <property type="evidence" value="ECO:0007669"/>
    <property type="project" value="InterPro"/>
</dbReference>
<dbReference type="PANTHER" id="PTHR12303">
    <property type="entry name" value="CARNOSINE N-METHYLTRANSFERASE"/>
    <property type="match status" value="1"/>
</dbReference>
<dbReference type="GO" id="GO:0032259">
    <property type="term" value="P:methylation"/>
    <property type="evidence" value="ECO:0007669"/>
    <property type="project" value="UniProtKB-KW"/>
</dbReference>
<dbReference type="InterPro" id="IPR012901">
    <property type="entry name" value="CARME"/>
</dbReference>
<dbReference type="AlphaFoldDB" id="A0AA35XGG5"/>
<protein>
    <submittedName>
        <fullName evidence="5">Carnosine N-methyltransferase</fullName>
    </submittedName>
</protein>
<dbReference type="SMART" id="SM01296">
    <property type="entry name" value="N2227"/>
    <property type="match status" value="1"/>
</dbReference>
<keyword evidence="6" id="KW-1185">Reference proteome</keyword>
<evidence type="ECO:0000256" key="1">
    <source>
        <dbReference type="ARBA" id="ARBA00022603"/>
    </source>
</evidence>
<organism evidence="5 6">
    <name type="scientific">Geodia barretti</name>
    <name type="common">Barrett's horny sponge</name>
    <dbReference type="NCBI Taxonomy" id="519541"/>
    <lineage>
        <taxon>Eukaryota</taxon>
        <taxon>Metazoa</taxon>
        <taxon>Porifera</taxon>
        <taxon>Demospongiae</taxon>
        <taxon>Heteroscleromorpha</taxon>
        <taxon>Tetractinellida</taxon>
        <taxon>Astrophorina</taxon>
        <taxon>Geodiidae</taxon>
        <taxon>Geodia</taxon>
    </lineage>
</organism>
<keyword evidence="1" id="KW-0489">Methyltransferase</keyword>
<dbReference type="Pfam" id="PF07942">
    <property type="entry name" value="CARME"/>
    <property type="match status" value="1"/>
</dbReference>
<dbReference type="EMBL" id="CASHTH010003878">
    <property type="protein sequence ID" value="CAI8050560.1"/>
    <property type="molecule type" value="Genomic_DNA"/>
</dbReference>
<dbReference type="PANTHER" id="PTHR12303:SF6">
    <property type="entry name" value="CARNOSINE N-METHYLTRANSFERASE"/>
    <property type="match status" value="1"/>
</dbReference>
<reference evidence="5" key="1">
    <citation type="submission" date="2023-03" db="EMBL/GenBank/DDBJ databases">
        <authorList>
            <person name="Steffen K."/>
            <person name="Cardenas P."/>
        </authorList>
    </citation>
    <scope>NUCLEOTIDE SEQUENCE</scope>
</reference>
<evidence type="ECO:0000313" key="6">
    <source>
        <dbReference type="Proteomes" id="UP001174909"/>
    </source>
</evidence>
<sequence>MDGESAAAVTAVGDGGGGDGGRGEAGMSQEMMEEERKHFKQIANSFLHYKPYVMRRVERLQRDYSSLPSAHREMLPLYPSLLLSVMEAVERNQGFVQTIVSCAAGMFENSNFREDGGRGVAQLGLHGWSKVKTTIKTVSYRDWSSEGAAERDMCHNQLLMTSSFVPSRQDSQWRGINPGARGRTGSTGYEIARRGYSCQGNEFRPSSHTIHPWVPSSPHDVIRNQTAPVAVPDLNPRALPQLGLFSMTAGDFLDVYRTPGIACYSSPDRGIAWRVRFHRHGRTTSSSIWRASIISSDAGGYC</sequence>
<evidence type="ECO:0000256" key="2">
    <source>
        <dbReference type="ARBA" id="ARBA00022679"/>
    </source>
</evidence>
<evidence type="ECO:0000256" key="3">
    <source>
        <dbReference type="ARBA" id="ARBA00022691"/>
    </source>
</evidence>
<feature type="compositionally biased region" description="Gly residues" evidence="4">
    <location>
        <begin position="13"/>
        <end position="24"/>
    </location>
</feature>
<keyword evidence="2" id="KW-0808">Transferase</keyword>
<accession>A0AA35XGG5</accession>